<accession>A9RMQ5</accession>
<protein>
    <recommendedName>
        <fullName evidence="6">WD repeat-containing protein 53</fullName>
    </recommendedName>
</protein>
<dbReference type="STRING" id="3218.A9RMQ5"/>
<evidence type="ECO:0008006" key="6">
    <source>
        <dbReference type="Google" id="ProtNLM"/>
    </source>
</evidence>
<dbReference type="SUPFAM" id="SSF50978">
    <property type="entry name" value="WD40 repeat-like"/>
    <property type="match status" value="1"/>
</dbReference>
<feature type="repeat" description="WD" evidence="1">
    <location>
        <begin position="17"/>
        <end position="59"/>
    </location>
</feature>
<name>A9RMQ5_PHYPA</name>
<evidence type="ECO:0000313" key="4">
    <source>
        <dbReference type="EnsemblPlants" id="Pp3c18_2320V3.1"/>
    </source>
</evidence>
<dbReference type="Proteomes" id="UP000006727">
    <property type="component" value="Chromosome 18"/>
</dbReference>
<dbReference type="SMART" id="SM00320">
    <property type="entry name" value="WD40"/>
    <property type="match status" value="5"/>
</dbReference>
<dbReference type="KEGG" id="ppp:112295061"/>
<evidence type="ECO:0000256" key="1">
    <source>
        <dbReference type="PROSITE-ProRule" id="PRU00221"/>
    </source>
</evidence>
<dbReference type="PROSITE" id="PS50294">
    <property type="entry name" value="WD_REPEATS_REGION"/>
    <property type="match status" value="1"/>
</dbReference>
<dbReference type="OMA" id="GDLMVWG"/>
<reference evidence="3 5" key="1">
    <citation type="journal article" date="2008" name="Science">
        <title>The Physcomitrella genome reveals evolutionary insights into the conquest of land by plants.</title>
        <authorList>
            <person name="Rensing S."/>
            <person name="Lang D."/>
            <person name="Zimmer A."/>
            <person name="Terry A."/>
            <person name="Salamov A."/>
            <person name="Shapiro H."/>
            <person name="Nishiyama T."/>
            <person name="Perroud P.-F."/>
            <person name="Lindquist E."/>
            <person name="Kamisugi Y."/>
            <person name="Tanahashi T."/>
            <person name="Sakakibara K."/>
            <person name="Fujita T."/>
            <person name="Oishi K."/>
            <person name="Shin-I T."/>
            <person name="Kuroki Y."/>
            <person name="Toyoda A."/>
            <person name="Suzuki Y."/>
            <person name="Hashimoto A."/>
            <person name="Yamaguchi K."/>
            <person name="Sugano A."/>
            <person name="Kohara Y."/>
            <person name="Fujiyama A."/>
            <person name="Anterola A."/>
            <person name="Aoki S."/>
            <person name="Ashton N."/>
            <person name="Barbazuk W.B."/>
            <person name="Barker E."/>
            <person name="Bennetzen J."/>
            <person name="Bezanilla M."/>
            <person name="Blankenship R."/>
            <person name="Cho S.H."/>
            <person name="Dutcher S."/>
            <person name="Estelle M."/>
            <person name="Fawcett J.A."/>
            <person name="Gundlach H."/>
            <person name="Hanada K."/>
            <person name="Heyl A."/>
            <person name="Hicks K.A."/>
            <person name="Hugh J."/>
            <person name="Lohr M."/>
            <person name="Mayer K."/>
            <person name="Melkozernov A."/>
            <person name="Murata T."/>
            <person name="Nelson D."/>
            <person name="Pils B."/>
            <person name="Prigge M."/>
            <person name="Reiss B."/>
            <person name="Renner T."/>
            <person name="Rombauts S."/>
            <person name="Rushton P."/>
            <person name="Sanderfoot A."/>
            <person name="Schween G."/>
            <person name="Shiu S.-H."/>
            <person name="Stueber K."/>
            <person name="Theodoulou F.L."/>
            <person name="Tu H."/>
            <person name="Van de Peer Y."/>
            <person name="Verrier P.J."/>
            <person name="Waters E."/>
            <person name="Wood A."/>
            <person name="Yang L."/>
            <person name="Cove D."/>
            <person name="Cuming A."/>
            <person name="Hasebe M."/>
            <person name="Lucas S."/>
            <person name="Mishler D.B."/>
            <person name="Reski R."/>
            <person name="Grigoriev I."/>
            <person name="Quatrano R.S."/>
            <person name="Boore J.L."/>
        </authorList>
    </citation>
    <scope>NUCLEOTIDE SEQUENCE [LARGE SCALE GENOMIC DNA]</scope>
    <source>
        <strain evidence="4 5">cv. Gransden 2004</strain>
    </source>
</reference>
<evidence type="ECO:0000256" key="2">
    <source>
        <dbReference type="SAM" id="MobiDB-lite"/>
    </source>
</evidence>
<dbReference type="PANTHER" id="PTHR45296">
    <property type="entry name" value="TRANSDUCIN/WD40 REPEAT-LIKE SUPERFAMILY PROTEIN"/>
    <property type="match status" value="1"/>
</dbReference>
<dbReference type="Gene3D" id="2.130.10.10">
    <property type="entry name" value="YVTN repeat-like/Quinoprotein amine dehydrogenase"/>
    <property type="match status" value="3"/>
</dbReference>
<dbReference type="eggNOG" id="ENOG502QQ86">
    <property type="taxonomic scope" value="Eukaryota"/>
</dbReference>
<dbReference type="InterPro" id="IPR001680">
    <property type="entry name" value="WD40_rpt"/>
</dbReference>
<keyword evidence="1" id="KW-0853">WD repeat</keyword>
<dbReference type="RefSeq" id="XP_024401965.1">
    <property type="nucleotide sequence ID" value="XM_024546197.2"/>
</dbReference>
<dbReference type="AlphaFoldDB" id="A9RMQ5"/>
<proteinExistence type="predicted"/>
<dbReference type="HOGENOM" id="CLU_057939_1_0_1"/>
<dbReference type="EMBL" id="ABEU02000018">
    <property type="protein sequence ID" value="PNR34753.1"/>
    <property type="molecule type" value="Genomic_DNA"/>
</dbReference>
<dbReference type="InterPro" id="IPR015943">
    <property type="entry name" value="WD40/YVTN_repeat-like_dom_sf"/>
</dbReference>
<dbReference type="FunCoup" id="A9RMQ5">
    <property type="interactions" value="2567"/>
</dbReference>
<dbReference type="PaxDb" id="3218-PP1S17_279V6.1"/>
<keyword evidence="5" id="KW-1185">Reference proteome</keyword>
<evidence type="ECO:0000313" key="5">
    <source>
        <dbReference type="Proteomes" id="UP000006727"/>
    </source>
</evidence>
<dbReference type="Gramene" id="Pp3c18_2320V3.2">
    <property type="protein sequence ID" value="Pp3c18_2320V3.2"/>
    <property type="gene ID" value="Pp3c18_2320"/>
</dbReference>
<evidence type="ECO:0000313" key="3">
    <source>
        <dbReference type="EMBL" id="PNR34753.1"/>
    </source>
</evidence>
<feature type="region of interest" description="Disordered" evidence="2">
    <location>
        <begin position="250"/>
        <end position="277"/>
    </location>
</feature>
<dbReference type="Gramene" id="Pp3c18_2320V3.1">
    <property type="protein sequence ID" value="Pp3c18_2320V3.1"/>
    <property type="gene ID" value="Pp3c18_2320"/>
</dbReference>
<dbReference type="EnsemblPlants" id="Pp3c18_2320V3.2">
    <property type="protein sequence ID" value="Pp3c18_2320V3.2"/>
    <property type="gene ID" value="Pp3c18_2320"/>
</dbReference>
<sequence length="391" mass="41937">MANVQQDLQRGLPVRRLEGHTDSVLCCAAHPSFPNVVTSSSEDGSVCVFDIRTTTCCHRLQYFDGQAVVSVLPTSGSEHVLYAAAGSTVYCLDVRQGPTGSPLQTYSFNTEEINQVALNPKATYLAAADDSGAVKIIDLRSHKLFKTLQGAHSNICSSVQFHSRRPWEVVTGGLDSKIVKWDFNRGRPLQVVDLAATAVTSNEGVGGFCNPPFIHALASMEGDVPGEAGKLLAAARGDGAVDVFDFGFESSDSKQSSQPAVSKKKAPNKDLKVTGDITSPPHLDALVPGRKRHLHFGLGGHASIVNHVTFARFGARGQLLVSGGNDSFIKVWNWTVEDNRHSGDAGTSSQGPLVLNLKHKKKVNWLSTTSSQTENLVVADTSKILSVYFVL</sequence>
<dbReference type="Pfam" id="PF00400">
    <property type="entry name" value="WD40"/>
    <property type="match status" value="4"/>
</dbReference>
<reference evidence="3 5" key="2">
    <citation type="journal article" date="2018" name="Plant J.">
        <title>The Physcomitrella patens chromosome-scale assembly reveals moss genome structure and evolution.</title>
        <authorList>
            <person name="Lang D."/>
            <person name="Ullrich K.K."/>
            <person name="Murat F."/>
            <person name="Fuchs J."/>
            <person name="Jenkins J."/>
            <person name="Haas F.B."/>
            <person name="Piednoel M."/>
            <person name="Gundlach H."/>
            <person name="Van Bel M."/>
            <person name="Meyberg R."/>
            <person name="Vives C."/>
            <person name="Morata J."/>
            <person name="Symeonidi A."/>
            <person name="Hiss M."/>
            <person name="Muchero W."/>
            <person name="Kamisugi Y."/>
            <person name="Saleh O."/>
            <person name="Blanc G."/>
            <person name="Decker E.L."/>
            <person name="van Gessel N."/>
            <person name="Grimwood J."/>
            <person name="Hayes R.D."/>
            <person name="Graham S.W."/>
            <person name="Gunter L.E."/>
            <person name="McDaniel S.F."/>
            <person name="Hoernstein S.N.W."/>
            <person name="Larsson A."/>
            <person name="Li F.W."/>
            <person name="Perroud P.F."/>
            <person name="Phillips J."/>
            <person name="Ranjan P."/>
            <person name="Rokshar D.S."/>
            <person name="Rothfels C.J."/>
            <person name="Schneider L."/>
            <person name="Shu S."/>
            <person name="Stevenson D.W."/>
            <person name="Thummler F."/>
            <person name="Tillich M."/>
            <person name="Villarreal Aguilar J.C."/>
            <person name="Widiez T."/>
            <person name="Wong G.K."/>
            <person name="Wymore A."/>
            <person name="Zhang Y."/>
            <person name="Zimmer A.D."/>
            <person name="Quatrano R.S."/>
            <person name="Mayer K.F.X."/>
            <person name="Goodstein D."/>
            <person name="Casacuberta J.M."/>
            <person name="Vandepoele K."/>
            <person name="Reski R."/>
            <person name="Cuming A.C."/>
            <person name="Tuskan G.A."/>
            <person name="Maumus F."/>
            <person name="Salse J."/>
            <person name="Schmutz J."/>
            <person name="Rensing S.A."/>
        </authorList>
    </citation>
    <scope>NUCLEOTIDE SEQUENCE [LARGE SCALE GENOMIC DNA]</scope>
    <source>
        <strain evidence="4 5">cv. Gransden 2004</strain>
    </source>
</reference>
<dbReference type="PROSITE" id="PS50082">
    <property type="entry name" value="WD_REPEATS_2"/>
    <property type="match status" value="2"/>
</dbReference>
<reference evidence="4" key="3">
    <citation type="submission" date="2020-12" db="UniProtKB">
        <authorList>
            <consortium name="EnsemblPlants"/>
        </authorList>
    </citation>
    <scope>IDENTIFICATION</scope>
</reference>
<dbReference type="PANTHER" id="PTHR45296:SF1">
    <property type="entry name" value="TRANSDUCIN_WD40 REPEAT-LIKE SUPERFAMILY PROTEIN"/>
    <property type="match status" value="1"/>
</dbReference>
<dbReference type="EnsemblPlants" id="Pp3c18_2320V3.1">
    <property type="protein sequence ID" value="Pp3c18_2320V3.1"/>
    <property type="gene ID" value="Pp3c18_2320"/>
</dbReference>
<dbReference type="OrthoDB" id="2161379at2759"/>
<dbReference type="InterPro" id="IPR036322">
    <property type="entry name" value="WD40_repeat_dom_sf"/>
</dbReference>
<feature type="repeat" description="WD" evidence="1">
    <location>
        <begin position="298"/>
        <end position="333"/>
    </location>
</feature>
<organism evidence="3">
    <name type="scientific">Physcomitrium patens</name>
    <name type="common">Spreading-leaved earth moss</name>
    <name type="synonym">Physcomitrella patens</name>
    <dbReference type="NCBI Taxonomy" id="3218"/>
    <lineage>
        <taxon>Eukaryota</taxon>
        <taxon>Viridiplantae</taxon>
        <taxon>Streptophyta</taxon>
        <taxon>Embryophyta</taxon>
        <taxon>Bryophyta</taxon>
        <taxon>Bryophytina</taxon>
        <taxon>Bryopsida</taxon>
        <taxon>Funariidae</taxon>
        <taxon>Funariales</taxon>
        <taxon>Funariaceae</taxon>
        <taxon>Physcomitrium</taxon>
    </lineage>
</organism>
<gene>
    <name evidence="4" type="primary">LOC112295061</name>
    <name evidence="3" type="ORF">PHYPA_022651</name>
</gene>
<dbReference type="GeneID" id="112295061"/>